<feature type="compositionally biased region" description="Basic and acidic residues" evidence="7">
    <location>
        <begin position="699"/>
        <end position="716"/>
    </location>
</feature>
<keyword evidence="1" id="KW-0597">Phosphoprotein</keyword>
<feature type="compositionally biased region" description="Basic and acidic residues" evidence="7">
    <location>
        <begin position="517"/>
        <end position="527"/>
    </location>
</feature>
<feature type="compositionally biased region" description="Polar residues" evidence="7">
    <location>
        <begin position="771"/>
        <end position="780"/>
    </location>
</feature>
<feature type="compositionally biased region" description="Acidic residues" evidence="7">
    <location>
        <begin position="662"/>
        <end position="673"/>
    </location>
</feature>
<dbReference type="Pfam" id="PF22623">
    <property type="entry name" value="zf-CCCH_9"/>
    <property type="match status" value="1"/>
</dbReference>
<evidence type="ECO:0000256" key="6">
    <source>
        <dbReference type="PROSITE-ProRule" id="PRU00723"/>
    </source>
</evidence>
<feature type="region of interest" description="Disordered" evidence="7">
    <location>
        <begin position="817"/>
        <end position="877"/>
    </location>
</feature>
<evidence type="ECO:0000256" key="7">
    <source>
        <dbReference type="SAM" id="MobiDB-lite"/>
    </source>
</evidence>
<feature type="region of interest" description="Disordered" evidence="7">
    <location>
        <begin position="378"/>
        <end position="411"/>
    </location>
</feature>
<keyword evidence="4 6" id="KW-0863">Zinc-finger</keyword>
<proteinExistence type="predicted"/>
<feature type="region of interest" description="Disordered" evidence="7">
    <location>
        <begin position="631"/>
        <end position="800"/>
    </location>
</feature>
<evidence type="ECO:0000256" key="3">
    <source>
        <dbReference type="ARBA" id="ARBA00022737"/>
    </source>
</evidence>
<feature type="region of interest" description="Disordered" evidence="7">
    <location>
        <begin position="1196"/>
        <end position="1281"/>
    </location>
</feature>
<feature type="domain" description="C3H1-type" evidence="8">
    <location>
        <begin position="294"/>
        <end position="317"/>
    </location>
</feature>
<feature type="domain" description="C3H1-type" evidence="8">
    <location>
        <begin position="266"/>
        <end position="293"/>
    </location>
</feature>
<feature type="compositionally biased region" description="Basic and acidic residues" evidence="7">
    <location>
        <begin position="117"/>
        <end position="138"/>
    </location>
</feature>
<dbReference type="EMBL" id="JAWJWF010000047">
    <property type="protein sequence ID" value="KAK6621770.1"/>
    <property type="molecule type" value="Genomic_DNA"/>
</dbReference>
<feature type="compositionally biased region" description="Basic and acidic residues" evidence="7">
    <location>
        <begin position="631"/>
        <end position="644"/>
    </location>
</feature>
<dbReference type="InterPro" id="IPR000571">
    <property type="entry name" value="Znf_CCCH"/>
</dbReference>
<feature type="compositionally biased region" description="Basic and acidic residues" evidence="7">
    <location>
        <begin position="548"/>
        <end position="566"/>
    </location>
</feature>
<evidence type="ECO:0000259" key="8">
    <source>
        <dbReference type="PROSITE" id="PS50103"/>
    </source>
</evidence>
<dbReference type="Proteomes" id="UP001359485">
    <property type="component" value="Unassembled WGS sequence"/>
</dbReference>
<feature type="compositionally biased region" description="Polar residues" evidence="7">
    <location>
        <begin position="1045"/>
        <end position="1062"/>
    </location>
</feature>
<protein>
    <recommendedName>
        <fullName evidence="8">C3H1-type domain-containing protein</fullName>
    </recommendedName>
</protein>
<name>A0ABR1AKH9_POLSC</name>
<keyword evidence="2 6" id="KW-0479">Metal-binding</keyword>
<accession>A0ABR1AKH9</accession>
<evidence type="ECO:0000256" key="4">
    <source>
        <dbReference type="ARBA" id="ARBA00022771"/>
    </source>
</evidence>
<feature type="zinc finger region" description="C3H1-type" evidence="6">
    <location>
        <begin position="294"/>
        <end position="317"/>
    </location>
</feature>
<dbReference type="SMART" id="SM00356">
    <property type="entry name" value="ZnF_C3H1"/>
    <property type="match status" value="3"/>
</dbReference>
<feature type="compositionally biased region" description="Gly residues" evidence="7">
    <location>
        <begin position="1202"/>
        <end position="1211"/>
    </location>
</feature>
<feature type="compositionally biased region" description="Basic and acidic residues" evidence="7">
    <location>
        <begin position="81"/>
        <end position="93"/>
    </location>
</feature>
<dbReference type="PROSITE" id="PS50103">
    <property type="entry name" value="ZF_C3H1"/>
    <property type="match status" value="3"/>
</dbReference>
<reference evidence="9 10" key="1">
    <citation type="submission" date="2023-09" db="EMBL/GenBank/DDBJ databases">
        <title>Genomes of two closely related lineages of the louse Polyplax serrata with different host specificities.</title>
        <authorList>
            <person name="Martinu J."/>
            <person name="Tarabai H."/>
            <person name="Stefka J."/>
            <person name="Hypsa V."/>
        </authorList>
    </citation>
    <scope>NUCLEOTIDE SEQUENCE [LARGE SCALE GENOMIC DNA]</scope>
    <source>
        <strain evidence="9">98ZLc_SE</strain>
    </source>
</reference>
<feature type="region of interest" description="Disordered" evidence="7">
    <location>
        <begin position="176"/>
        <end position="217"/>
    </location>
</feature>
<feature type="compositionally biased region" description="Polar residues" evidence="7">
    <location>
        <begin position="447"/>
        <end position="458"/>
    </location>
</feature>
<feature type="compositionally biased region" description="Acidic residues" evidence="7">
    <location>
        <begin position="645"/>
        <end position="654"/>
    </location>
</feature>
<dbReference type="Gene3D" id="4.10.1000.10">
    <property type="entry name" value="Zinc finger, CCCH-type"/>
    <property type="match status" value="1"/>
</dbReference>
<dbReference type="PANTHER" id="PTHR13119">
    <property type="entry name" value="ZINC FINGER CCCH DOMAIN-CONTAINING PROTEI"/>
    <property type="match status" value="1"/>
</dbReference>
<dbReference type="InterPro" id="IPR045124">
    <property type="entry name" value="Su(sable)-like"/>
</dbReference>
<gene>
    <name evidence="9" type="ORF">RUM44_001577</name>
</gene>
<feature type="compositionally biased region" description="Basic and acidic residues" evidence="7">
    <location>
        <begin position="1219"/>
        <end position="1281"/>
    </location>
</feature>
<feature type="region of interest" description="Disordered" evidence="7">
    <location>
        <begin position="22"/>
        <end position="146"/>
    </location>
</feature>
<feature type="domain" description="C3H1-type" evidence="8">
    <location>
        <begin position="237"/>
        <end position="264"/>
    </location>
</feature>
<comment type="caution">
    <text evidence="9">The sequence shown here is derived from an EMBL/GenBank/DDBJ whole genome shotgun (WGS) entry which is preliminary data.</text>
</comment>
<dbReference type="SUPFAM" id="SSF90229">
    <property type="entry name" value="CCCH zinc finger"/>
    <property type="match status" value="2"/>
</dbReference>
<feature type="zinc finger region" description="C3H1-type" evidence="6">
    <location>
        <begin position="266"/>
        <end position="293"/>
    </location>
</feature>
<feature type="compositionally biased region" description="Basic and acidic residues" evidence="7">
    <location>
        <begin position="41"/>
        <end position="56"/>
    </location>
</feature>
<evidence type="ECO:0000313" key="10">
    <source>
        <dbReference type="Proteomes" id="UP001359485"/>
    </source>
</evidence>
<dbReference type="PANTHER" id="PTHR13119:SF12">
    <property type="entry name" value="PROTEIN SUPPRESSOR OF SABLE"/>
    <property type="match status" value="1"/>
</dbReference>
<keyword evidence="10" id="KW-1185">Reference proteome</keyword>
<keyword evidence="5 6" id="KW-0862">Zinc</keyword>
<evidence type="ECO:0000256" key="1">
    <source>
        <dbReference type="ARBA" id="ARBA00022553"/>
    </source>
</evidence>
<feature type="zinc finger region" description="C3H1-type" evidence="6">
    <location>
        <begin position="237"/>
        <end position="264"/>
    </location>
</feature>
<feature type="compositionally biased region" description="Basic and acidic residues" evidence="7">
    <location>
        <begin position="206"/>
        <end position="217"/>
    </location>
</feature>
<keyword evidence="3" id="KW-0677">Repeat</keyword>
<feature type="region of interest" description="Disordered" evidence="7">
    <location>
        <begin position="995"/>
        <end position="1062"/>
    </location>
</feature>
<feature type="compositionally biased region" description="Basic and acidic residues" evidence="7">
    <location>
        <begin position="855"/>
        <end position="872"/>
    </location>
</feature>
<dbReference type="InterPro" id="IPR054361">
    <property type="entry name" value="Znf-CCCH_ZC3H4/6/8"/>
</dbReference>
<feature type="compositionally biased region" description="Acidic residues" evidence="7">
    <location>
        <begin position="23"/>
        <end position="40"/>
    </location>
</feature>
<evidence type="ECO:0000256" key="2">
    <source>
        <dbReference type="ARBA" id="ARBA00022723"/>
    </source>
</evidence>
<feature type="region of interest" description="Disordered" evidence="7">
    <location>
        <begin position="447"/>
        <end position="567"/>
    </location>
</feature>
<feature type="compositionally biased region" description="Basic and acidic residues" evidence="7">
    <location>
        <begin position="486"/>
        <end position="498"/>
    </location>
</feature>
<evidence type="ECO:0000256" key="5">
    <source>
        <dbReference type="ARBA" id="ARBA00022833"/>
    </source>
</evidence>
<sequence length="1281" mass="146190">MFDLTSFERIINKANNVVLTCSQEEEDLEDGEIASDEEETSDNHVKEEIPEEKKPDSVVGLSQSKQAAKPVIQQTEDNDFEKDLQKLKEDVERKKNRKDAKKRRENDRLVKRRKRRASDEGKNRKEKKRKVESGKGEEKAEDDVDEDEMLGLCIRGASPTLNLDQIEVWSGKQPIIDPNWQLNENSENESDFDDRDDRKRRRREKDRRGFKGISREDREIKKRLQMKRKGKSRKNMDNSDMICINFMKGNCNKGNDCFYSHAVCPPKKMELCKFYLMDCCAKRDKCLYLHEEFPCKFFHTGLKCYSGKKCKFSHDPLNSLSKDILLKHLETAPKEILGDFPRLSRDCAETMVNNKTTGKPADTSKIPSLFDIQVSIPPEFQNAGDNNEERTTPPCSPPPNMKASPKTKSKDGLKFYEADSDENMRDRTSGSPMDFGKELEAYKNKQIQNKLNDDSSQSRGEDWSGEKNQNYEGLSYLPGSGSNQSEELRWSRKHKDESGDGESDEKDGKRRRRKYGERRDRMVKRSGDEEDWKSDEGKKMRKDKKFAKRDSGKFNKSDNDPVRLTEDGTFGGIKFKIVNRKEIRKSSDSEKDLLLPMKIEKPNEFLSSDDEKPLNYLVKKKKQEVPQERIFDDSEKYGVEIKPDVEDETDDNEVENPLIIETNDENDEVEEKSEEPSVPKHLPKKQQELFLRIQVQNQKLRDEDKKKDESVRERKTSVGSGTGTEEEVGRTPSPEPADENWYSSDDEDNTKKESPLRTVLKSLNAGKKTDNVSTENTLPAPQSPALPKPKIEIPALNGPGLSKINITELLSSIRQVTSKKTQEETIKPPVVPPLTSYEPPKVENPIKINYFNSEPPKREVKDPRLRDPRINPDTKLGITTTRRNSEEKPALGKSIYDSANFKVETQDSDLRFQSKFDSDERIKNLESIVPFGDVDLRNLGGQSEQSDGDFDMRKFGLPFKPVPVHSAATEIDASLNSHPPINYKVETILIPRPDFSSIKVNPTDPQVKRDPRLRRLFRINSSDSEPKEEQQKKSGLPSDPRQRKQVVTDTPKSPTEVSFSPQQNDALLGNQALLNTNLLLLAQFGLSAAAAGTNVFDPRVQQLLNKSPQELEVLRNQLSSVKTQSDFDIFRNQLVNNDNPDILRPQGQGLLPTPMGPTGMGILGPAPGFMMPGLTGMPDPSVMMGPMGPMGQTPMGFDPRFGAGGGGGGGGNEDDMNEGEVRHFNRGFRNERRGRGNWRGNRDRNWDRDNRRHNKRDERDRNRHNRDRDDRRERKRSSTPD</sequence>
<evidence type="ECO:0000313" key="9">
    <source>
        <dbReference type="EMBL" id="KAK6621770.1"/>
    </source>
</evidence>
<dbReference type="InterPro" id="IPR036855">
    <property type="entry name" value="Znf_CCCH_sf"/>
</dbReference>
<organism evidence="9 10">
    <name type="scientific">Polyplax serrata</name>
    <name type="common">Common mouse louse</name>
    <dbReference type="NCBI Taxonomy" id="468196"/>
    <lineage>
        <taxon>Eukaryota</taxon>
        <taxon>Metazoa</taxon>
        <taxon>Ecdysozoa</taxon>
        <taxon>Arthropoda</taxon>
        <taxon>Hexapoda</taxon>
        <taxon>Insecta</taxon>
        <taxon>Pterygota</taxon>
        <taxon>Neoptera</taxon>
        <taxon>Paraneoptera</taxon>
        <taxon>Psocodea</taxon>
        <taxon>Troctomorpha</taxon>
        <taxon>Phthiraptera</taxon>
        <taxon>Anoplura</taxon>
        <taxon>Polyplacidae</taxon>
        <taxon>Polyplax</taxon>
    </lineage>
</organism>